<gene>
    <name evidence="1" type="ORF">SCWH03_49620</name>
</gene>
<organism evidence="1 2">
    <name type="scientific">Streptomyces pacificus</name>
    <dbReference type="NCBI Taxonomy" id="2705029"/>
    <lineage>
        <taxon>Bacteria</taxon>
        <taxon>Bacillati</taxon>
        <taxon>Actinomycetota</taxon>
        <taxon>Actinomycetes</taxon>
        <taxon>Kitasatosporales</taxon>
        <taxon>Streptomycetaceae</taxon>
        <taxon>Streptomyces</taxon>
    </lineage>
</organism>
<comment type="caution">
    <text evidence="1">The sequence shown here is derived from an EMBL/GenBank/DDBJ whole genome shotgun (WGS) entry which is preliminary data.</text>
</comment>
<name>A0A6A0B307_9ACTN</name>
<proteinExistence type="predicted"/>
<sequence length="136" mass="15075">MQQFVERLVQRAGPGEAFGEFVERGEVGDPAGQPVLDHGTGRMGEWGGSVRGGWDSWVDSSHFRQVRGAHGSQPSGWCVALNSIANPHVNLRRYHCIHIYTHTKGDVQHWPAGIDGVRRVANLAEKRPPWARFAVD</sequence>
<dbReference type="Proteomes" id="UP000484988">
    <property type="component" value="Unassembled WGS sequence"/>
</dbReference>
<protein>
    <submittedName>
        <fullName evidence="1">Uncharacterized protein</fullName>
    </submittedName>
</protein>
<evidence type="ECO:0000313" key="2">
    <source>
        <dbReference type="Proteomes" id="UP000484988"/>
    </source>
</evidence>
<dbReference type="AlphaFoldDB" id="A0A6A0B307"/>
<evidence type="ECO:0000313" key="1">
    <source>
        <dbReference type="EMBL" id="GFH38714.1"/>
    </source>
</evidence>
<keyword evidence="2" id="KW-1185">Reference proteome</keyword>
<dbReference type="EMBL" id="BLLG01000019">
    <property type="protein sequence ID" value="GFH38714.1"/>
    <property type="molecule type" value="Genomic_DNA"/>
</dbReference>
<accession>A0A6A0B307</accession>
<reference evidence="1 2" key="1">
    <citation type="submission" date="2020-02" db="EMBL/GenBank/DDBJ databases">
        <title>Whole Genome Shotgun Sequence of Streptomyces sp. strain CWH03.</title>
        <authorList>
            <person name="Dohra H."/>
            <person name="Kodani S."/>
            <person name="Yamamura H."/>
        </authorList>
    </citation>
    <scope>NUCLEOTIDE SEQUENCE [LARGE SCALE GENOMIC DNA]</scope>
    <source>
        <strain evidence="1 2">CWH03</strain>
    </source>
</reference>